<dbReference type="Proteomes" id="UP000185936">
    <property type="component" value="Unassembled WGS sequence"/>
</dbReference>
<name>A0A1N7FL72_9EURY</name>
<reference evidence="4" key="1">
    <citation type="submission" date="2017-01" db="EMBL/GenBank/DDBJ databases">
        <authorList>
            <person name="Varghese N."/>
            <person name="Submissions S."/>
        </authorList>
    </citation>
    <scope>NUCLEOTIDE SEQUENCE [LARGE SCALE GENOMIC DNA]</scope>
    <source>
        <strain evidence="4">type strain: HArc-</strain>
    </source>
</reference>
<evidence type="ECO:0000256" key="1">
    <source>
        <dbReference type="SAM" id="Phobius"/>
    </source>
</evidence>
<dbReference type="AlphaFoldDB" id="A0A1N7FL72"/>
<evidence type="ECO:0000313" key="3">
    <source>
        <dbReference type="EMBL" id="SIS01122.1"/>
    </source>
</evidence>
<evidence type="ECO:0000259" key="2">
    <source>
        <dbReference type="Pfam" id="PF24107"/>
    </source>
</evidence>
<keyword evidence="1" id="KW-0812">Transmembrane</keyword>
<sequence>MASKRTIAADSSTEARSRVSFIRDDRAIEGLPIRLVIALVVGVAALALMLNMLGGIGDVGDTEVTVRIDDGELIEADQGGVDGEVVVSVIDENGNNVEDATIIATAGSAQLDGVVQAKTGQSPGSLSKSYKLKDNQAVLNFDGDQSLRADQDIGTIEVEVIPPSDSNYIDEQPNPEIRVASDF</sequence>
<protein>
    <recommendedName>
        <fullName evidence="2">DUF7382 domain-containing protein</fullName>
    </recommendedName>
</protein>
<dbReference type="RefSeq" id="WP_076609290.1">
    <property type="nucleotide sequence ID" value="NZ_FTNR01000007.1"/>
</dbReference>
<dbReference type="Pfam" id="PF24107">
    <property type="entry name" value="DUF7382"/>
    <property type="match status" value="1"/>
</dbReference>
<feature type="transmembrane region" description="Helical" evidence="1">
    <location>
        <begin position="31"/>
        <end position="50"/>
    </location>
</feature>
<dbReference type="InterPro" id="IPR055806">
    <property type="entry name" value="DUF7382"/>
</dbReference>
<evidence type="ECO:0000313" key="4">
    <source>
        <dbReference type="Proteomes" id="UP000185936"/>
    </source>
</evidence>
<dbReference type="OrthoDB" id="300879at2157"/>
<keyword evidence="4" id="KW-1185">Reference proteome</keyword>
<dbReference type="EMBL" id="FTNR01000007">
    <property type="protein sequence ID" value="SIS01122.1"/>
    <property type="molecule type" value="Genomic_DNA"/>
</dbReference>
<organism evidence="3 4">
    <name type="scientific">Natronorubrum thiooxidans</name>
    <dbReference type="NCBI Taxonomy" id="308853"/>
    <lineage>
        <taxon>Archaea</taxon>
        <taxon>Methanobacteriati</taxon>
        <taxon>Methanobacteriota</taxon>
        <taxon>Stenosarchaea group</taxon>
        <taxon>Halobacteria</taxon>
        <taxon>Halobacteriales</taxon>
        <taxon>Natrialbaceae</taxon>
        <taxon>Natronorubrum</taxon>
    </lineage>
</organism>
<proteinExistence type="predicted"/>
<gene>
    <name evidence="3" type="ORF">SAMN05421752_107103</name>
</gene>
<accession>A0A1N7FL72</accession>
<keyword evidence="1" id="KW-0472">Membrane</keyword>
<feature type="domain" description="DUF7382" evidence="2">
    <location>
        <begin position="84"/>
        <end position="121"/>
    </location>
</feature>
<dbReference type="STRING" id="308853.SAMN05421752_107103"/>
<keyword evidence="1" id="KW-1133">Transmembrane helix</keyword>